<dbReference type="EMBL" id="LR900820">
    <property type="protein sequence ID" value="CAD7247005.1"/>
    <property type="molecule type" value="Genomic_DNA"/>
</dbReference>
<evidence type="ECO:0000313" key="1">
    <source>
        <dbReference type="EMBL" id="CAD7247005.1"/>
    </source>
</evidence>
<organism evidence="1">
    <name type="scientific">Darwinula stevensoni</name>
    <dbReference type="NCBI Taxonomy" id="69355"/>
    <lineage>
        <taxon>Eukaryota</taxon>
        <taxon>Metazoa</taxon>
        <taxon>Ecdysozoa</taxon>
        <taxon>Arthropoda</taxon>
        <taxon>Crustacea</taxon>
        <taxon>Oligostraca</taxon>
        <taxon>Ostracoda</taxon>
        <taxon>Podocopa</taxon>
        <taxon>Podocopida</taxon>
        <taxon>Darwinulocopina</taxon>
        <taxon>Darwinuloidea</taxon>
        <taxon>Darwinulidae</taxon>
        <taxon>Darwinula</taxon>
    </lineage>
</organism>
<protein>
    <submittedName>
        <fullName evidence="1">Uncharacterized protein</fullName>
    </submittedName>
</protein>
<proteinExistence type="predicted"/>
<gene>
    <name evidence="1" type="ORF">DSTB1V02_LOCUS6845</name>
</gene>
<keyword evidence="2" id="KW-1185">Reference proteome</keyword>
<dbReference type="AlphaFoldDB" id="A0A7R8XCF7"/>
<reference evidence="1" key="1">
    <citation type="submission" date="2020-11" db="EMBL/GenBank/DDBJ databases">
        <authorList>
            <person name="Tran Van P."/>
        </authorList>
    </citation>
    <scope>NUCLEOTIDE SEQUENCE</scope>
</reference>
<accession>A0A7R8XCF7</accession>
<dbReference type="EMBL" id="CAJPEV010001303">
    <property type="protein sequence ID" value="CAG0891936.1"/>
    <property type="molecule type" value="Genomic_DNA"/>
</dbReference>
<evidence type="ECO:0000313" key="2">
    <source>
        <dbReference type="Proteomes" id="UP000677054"/>
    </source>
</evidence>
<dbReference type="Proteomes" id="UP000677054">
    <property type="component" value="Unassembled WGS sequence"/>
</dbReference>
<sequence length="302" mass="34060">MAACSTTDLLPCEFCSELFSSENLLLHETECREILRPEDVLIASIEGSPSNGNDKDGDRHQVFLEAMARDMDIRERHTSPEEMHQMVMQELDMNPNMMHIIQQEIQHLTPNPTEEQIVETTRRVFGRLSDETPLVDTIPCQYCDVPLPAENVEEIMLHQTRCNSKVFETGVGLGVGVTCERCNEEIPFDDLIRHERSCGVTPTSQDSSHLQLRRETPPSQDISLLQLRRETPTESLFCLFSRIREYIQNNRSTISTVIKALLPLLRILPLARMLLAIGIPAQIATASVDVVSGVLLTLSILI</sequence>
<name>A0A7R8XCF7_9CRUS</name>